<keyword evidence="5" id="KW-1185">Reference proteome</keyword>
<organism evidence="2 4">
    <name type="scientific">Prunus armeniaca</name>
    <name type="common">Apricot</name>
    <name type="synonym">Armeniaca vulgaris</name>
    <dbReference type="NCBI Taxonomy" id="36596"/>
    <lineage>
        <taxon>Eukaryota</taxon>
        <taxon>Viridiplantae</taxon>
        <taxon>Streptophyta</taxon>
        <taxon>Embryophyta</taxon>
        <taxon>Tracheophyta</taxon>
        <taxon>Spermatophyta</taxon>
        <taxon>Magnoliopsida</taxon>
        <taxon>eudicotyledons</taxon>
        <taxon>Gunneridae</taxon>
        <taxon>Pentapetalae</taxon>
        <taxon>rosids</taxon>
        <taxon>fabids</taxon>
        <taxon>Rosales</taxon>
        <taxon>Rosaceae</taxon>
        <taxon>Amygdaloideae</taxon>
        <taxon>Amygdaleae</taxon>
        <taxon>Prunus</taxon>
    </lineage>
</organism>
<dbReference type="Proteomes" id="UP000507222">
    <property type="component" value="Unassembled WGS sequence"/>
</dbReference>
<dbReference type="Proteomes" id="UP000507245">
    <property type="component" value="Unassembled WGS sequence"/>
</dbReference>
<dbReference type="AlphaFoldDB" id="A0A6J5VPF6"/>
<evidence type="ECO:0000313" key="3">
    <source>
        <dbReference type="EMBL" id="CAB4319962.1"/>
    </source>
</evidence>
<sequence length="191" mass="21505">MDDDELISYVLDGLGLEYKELATTPHLHPDIDFDRFYDLALREEHLQKRMSLNVASGVAMAADRMPNERISNSNMPGCNQNPYPRSGRGCGHGRNWNQEHNGRGFRRKDHWEPNQGTWVPNRASQPRDRQYEAITSSPKTLSNGCPPLLPTPQGNSSNAHSLFHSNTQRSATHHMTTNATSLPNAQPYTVD</sequence>
<feature type="compositionally biased region" description="Polar residues" evidence="1">
    <location>
        <begin position="133"/>
        <end position="143"/>
    </location>
</feature>
<accession>A0A6J5VPF6</accession>
<dbReference type="EMBL" id="CAEKKB010000008">
    <property type="protein sequence ID" value="CAB4319962.1"/>
    <property type="molecule type" value="Genomic_DNA"/>
</dbReference>
<evidence type="ECO:0000313" key="5">
    <source>
        <dbReference type="Proteomes" id="UP000507245"/>
    </source>
</evidence>
<name>A0A6J5VPF6_PRUAR</name>
<reference evidence="5" key="1">
    <citation type="journal article" date="2020" name="Genome Biol.">
        <title>Gamete binning: chromosome-level and haplotype-resolved genome assembly enabled by high-throughput single-cell sequencing of gamete genomes.</title>
        <authorList>
            <person name="Campoy J.A."/>
            <person name="Sun H."/>
            <person name="Goel M."/>
            <person name="Jiao W.-B."/>
            <person name="Folz-Donahue K."/>
            <person name="Wang N."/>
            <person name="Rubio M."/>
            <person name="Liu C."/>
            <person name="Kukat C."/>
            <person name="Ruiz D."/>
            <person name="Huettel B."/>
            <person name="Schneeberger K."/>
        </authorList>
    </citation>
    <scope>NUCLEOTIDE SEQUENCE [LARGE SCALE GENOMIC DNA]</scope>
    <source>
        <strain evidence="5">cv. Rojo Pasion</strain>
    </source>
</reference>
<protein>
    <submittedName>
        <fullName evidence="2">Uncharacterized protein</fullName>
    </submittedName>
</protein>
<feature type="compositionally biased region" description="Polar residues" evidence="1">
    <location>
        <begin position="114"/>
        <end position="124"/>
    </location>
</feature>
<proteinExistence type="predicted"/>
<evidence type="ECO:0000313" key="2">
    <source>
        <dbReference type="EMBL" id="CAB4289547.1"/>
    </source>
</evidence>
<evidence type="ECO:0000256" key="1">
    <source>
        <dbReference type="SAM" id="MobiDB-lite"/>
    </source>
</evidence>
<reference evidence="2 4" key="2">
    <citation type="submission" date="2020-05" db="EMBL/GenBank/DDBJ databases">
        <authorList>
            <person name="Campoy J."/>
            <person name="Schneeberger K."/>
            <person name="Spophaly S."/>
        </authorList>
    </citation>
    <scope>NUCLEOTIDE SEQUENCE [LARGE SCALE GENOMIC DNA]</scope>
    <source>
        <strain evidence="2">PruArmRojPasFocal</strain>
    </source>
</reference>
<dbReference type="PANTHER" id="PTHR47481:SF31">
    <property type="entry name" value="OS01G0873500 PROTEIN"/>
    <property type="match status" value="1"/>
</dbReference>
<evidence type="ECO:0000313" key="4">
    <source>
        <dbReference type="Proteomes" id="UP000507222"/>
    </source>
</evidence>
<dbReference type="EMBL" id="CAEKDK010000008">
    <property type="protein sequence ID" value="CAB4289547.1"/>
    <property type="molecule type" value="Genomic_DNA"/>
</dbReference>
<dbReference type="OrthoDB" id="1749636at2759"/>
<feature type="region of interest" description="Disordered" evidence="1">
    <location>
        <begin position="97"/>
        <end position="191"/>
    </location>
</feature>
<dbReference type="PANTHER" id="PTHR47481">
    <property type="match status" value="1"/>
</dbReference>
<feature type="compositionally biased region" description="Polar residues" evidence="1">
    <location>
        <begin position="152"/>
        <end position="191"/>
    </location>
</feature>
<gene>
    <name evidence="2" type="ORF">CURHAP_LOCUS48546</name>
    <name evidence="3" type="ORF">ORAREDHAP_LOCUS48078</name>
</gene>